<evidence type="ECO:0000256" key="1">
    <source>
        <dbReference type="SAM" id="SignalP"/>
    </source>
</evidence>
<dbReference type="InterPro" id="IPR048799">
    <property type="entry name" value="P68_RBP_TagC-like_beta-prop"/>
</dbReference>
<feature type="domain" description="P68 RBP/TagC-like beta-propeller" evidence="2">
    <location>
        <begin position="58"/>
        <end position="330"/>
    </location>
</feature>
<evidence type="ECO:0000313" key="3">
    <source>
        <dbReference type="EMBL" id="MDU0205547.1"/>
    </source>
</evidence>
<sequence>MRVKRCMVWIAGIVLTCALGSSMPTASAKQPSWHSKVFDLSDQPTELVRDKALQNGTVLQSFAFDNVNKHIYTVQLMAGGLTLPGEPAAVSGANRNLNGDLALTQLDLEGNKVGYMYLKGFGHGVQIGVETEDGIPYIWSETDSVAEGKDGWGTVITRFKFENGKILTPESPELQKHKLIEGADRTTVNIDAANELLTMRYRKNGVFHFGVYELESVKQHRYDAIADVVQPSVGTFQGFASYGQYLYLLEGSSYGTSGSIEPIGNTYITTVDFDTGEVVDKQLITAGSSLSFREPEGLAVRIPDVKHPQKAELGVGFASDFTPLRLANVYTYNRLRPVEAIKNHNK</sequence>
<dbReference type="EMBL" id="JAWCUD010000014">
    <property type="protein sequence ID" value="MDU0205547.1"/>
    <property type="molecule type" value="Genomic_DNA"/>
</dbReference>
<accession>A0ABU3RML5</accession>
<reference evidence="3 4" key="1">
    <citation type="submission" date="2023-10" db="EMBL/GenBank/DDBJ databases">
        <title>Paenibacillus strain PFR10 Genome sequencing and assembly.</title>
        <authorList>
            <person name="Kim I."/>
        </authorList>
    </citation>
    <scope>NUCLEOTIDE SEQUENCE [LARGE SCALE GENOMIC DNA]</scope>
    <source>
        <strain evidence="3 4">PFR10</strain>
    </source>
</reference>
<feature type="chain" id="PRO_5046786105" description="P68 RBP/TagC-like beta-propeller domain-containing protein" evidence="1">
    <location>
        <begin position="29"/>
        <end position="346"/>
    </location>
</feature>
<keyword evidence="1" id="KW-0732">Signal</keyword>
<protein>
    <recommendedName>
        <fullName evidence="2">P68 RBP/TagC-like beta-propeller domain-containing protein</fullName>
    </recommendedName>
</protein>
<keyword evidence="4" id="KW-1185">Reference proteome</keyword>
<dbReference type="Pfam" id="PF21311">
    <property type="entry name" value="Phage_RBD_prop"/>
    <property type="match status" value="1"/>
</dbReference>
<evidence type="ECO:0000313" key="4">
    <source>
        <dbReference type="Proteomes" id="UP001260980"/>
    </source>
</evidence>
<dbReference type="Proteomes" id="UP001260980">
    <property type="component" value="Unassembled WGS sequence"/>
</dbReference>
<evidence type="ECO:0000259" key="2">
    <source>
        <dbReference type="Pfam" id="PF21311"/>
    </source>
</evidence>
<gene>
    <name evidence="3" type="ORF">RQP52_31170</name>
</gene>
<proteinExistence type="predicted"/>
<dbReference type="RefSeq" id="WP_315955449.1">
    <property type="nucleotide sequence ID" value="NZ_JAWCUD010000014.1"/>
</dbReference>
<name>A0ABU3RML5_9BACL</name>
<organism evidence="3 4">
    <name type="scientific">Paenibacillus violae</name>
    <dbReference type="NCBI Taxonomy" id="3077234"/>
    <lineage>
        <taxon>Bacteria</taxon>
        <taxon>Bacillati</taxon>
        <taxon>Bacillota</taxon>
        <taxon>Bacilli</taxon>
        <taxon>Bacillales</taxon>
        <taxon>Paenibacillaceae</taxon>
        <taxon>Paenibacillus</taxon>
    </lineage>
</organism>
<feature type="signal peptide" evidence="1">
    <location>
        <begin position="1"/>
        <end position="28"/>
    </location>
</feature>
<comment type="caution">
    <text evidence="3">The sequence shown here is derived from an EMBL/GenBank/DDBJ whole genome shotgun (WGS) entry which is preliminary data.</text>
</comment>